<evidence type="ECO:0000313" key="3">
    <source>
        <dbReference type="Proteomes" id="UP000257109"/>
    </source>
</evidence>
<dbReference type="Proteomes" id="UP000257109">
    <property type="component" value="Unassembled WGS sequence"/>
</dbReference>
<evidence type="ECO:0008006" key="4">
    <source>
        <dbReference type="Google" id="ProtNLM"/>
    </source>
</evidence>
<feature type="transmembrane region" description="Helical" evidence="1">
    <location>
        <begin position="60"/>
        <end position="80"/>
    </location>
</feature>
<gene>
    <name evidence="2" type="ORF">CR513_17569</name>
</gene>
<evidence type="ECO:0000256" key="1">
    <source>
        <dbReference type="SAM" id="Phobius"/>
    </source>
</evidence>
<dbReference type="InterPro" id="IPR019275">
    <property type="entry name" value="DUF2301"/>
</dbReference>
<organism evidence="2 3">
    <name type="scientific">Mucuna pruriens</name>
    <name type="common">Velvet bean</name>
    <name type="synonym">Dolichos pruriens</name>
    <dbReference type="NCBI Taxonomy" id="157652"/>
    <lineage>
        <taxon>Eukaryota</taxon>
        <taxon>Viridiplantae</taxon>
        <taxon>Streptophyta</taxon>
        <taxon>Embryophyta</taxon>
        <taxon>Tracheophyta</taxon>
        <taxon>Spermatophyta</taxon>
        <taxon>Magnoliopsida</taxon>
        <taxon>eudicotyledons</taxon>
        <taxon>Gunneridae</taxon>
        <taxon>Pentapetalae</taxon>
        <taxon>rosids</taxon>
        <taxon>fabids</taxon>
        <taxon>Fabales</taxon>
        <taxon>Fabaceae</taxon>
        <taxon>Papilionoideae</taxon>
        <taxon>50 kb inversion clade</taxon>
        <taxon>NPAAA clade</taxon>
        <taxon>indigoferoid/millettioid clade</taxon>
        <taxon>Phaseoleae</taxon>
        <taxon>Mucuna</taxon>
    </lineage>
</organism>
<keyword evidence="1" id="KW-0812">Transmembrane</keyword>
<dbReference type="PANTHER" id="PTHR36716:SF2">
    <property type="entry name" value="F3H9.20 PROTEIN"/>
    <property type="match status" value="1"/>
</dbReference>
<dbReference type="PANTHER" id="PTHR36716">
    <property type="entry name" value="F3H9.20 PROTEIN"/>
    <property type="match status" value="1"/>
</dbReference>
<feature type="non-terminal residue" evidence="2">
    <location>
        <position position="1"/>
    </location>
</feature>
<protein>
    <recommendedName>
        <fullName evidence="4">Transmembrane protein</fullName>
    </recommendedName>
</protein>
<accession>A0A371H9C9</accession>
<dbReference type="OrthoDB" id="2020161at2759"/>
<dbReference type="Pfam" id="PF10063">
    <property type="entry name" value="DUF2301"/>
    <property type="match status" value="1"/>
</dbReference>
<dbReference type="EMBL" id="QJKJ01003239">
    <property type="protein sequence ID" value="RDX99384.1"/>
    <property type="molecule type" value="Genomic_DNA"/>
</dbReference>
<feature type="transmembrane region" description="Helical" evidence="1">
    <location>
        <begin position="158"/>
        <end position="176"/>
    </location>
</feature>
<dbReference type="AlphaFoldDB" id="A0A371H9C9"/>
<comment type="caution">
    <text evidence="2">The sequence shown here is derived from an EMBL/GenBank/DDBJ whole genome shotgun (WGS) entry which is preliminary data.</text>
</comment>
<dbReference type="GO" id="GO:0009507">
    <property type="term" value="C:chloroplast"/>
    <property type="evidence" value="ECO:0007669"/>
    <property type="project" value="TreeGrafter"/>
</dbReference>
<keyword evidence="1" id="KW-0472">Membrane</keyword>
<keyword evidence="1" id="KW-1133">Transmembrane helix</keyword>
<reference evidence="2" key="1">
    <citation type="submission" date="2018-05" db="EMBL/GenBank/DDBJ databases">
        <title>Draft genome of Mucuna pruriens seed.</title>
        <authorList>
            <person name="Nnadi N.E."/>
            <person name="Vos R."/>
            <person name="Hasami M.H."/>
            <person name="Devisetty U.K."/>
            <person name="Aguiy J.C."/>
        </authorList>
    </citation>
    <scope>NUCLEOTIDE SEQUENCE [LARGE SCALE GENOMIC DNA]</scope>
    <source>
        <strain evidence="2">JCA_2017</strain>
    </source>
</reference>
<evidence type="ECO:0000313" key="2">
    <source>
        <dbReference type="EMBL" id="RDX99384.1"/>
    </source>
</evidence>
<proteinExistence type="predicted"/>
<sequence>MSSEAFNRRSNENLPMGEARIVFSALALLPLQPVDGQRHHDSLPSLITLLQLVRFSNLTHYGKIGNSCCIIVVAAFATFLPDNSSLKQNVDLFYVLWIKRALQALWGLGVLGSCYNLLRPAQPTNNNLIQYILHNPSAKLDFSRILLLGHLTGLMDDGIQLILVASWMTLFVVFAGRKFTQLINDDIDDKSVFMFNSLRDDEKKALLEKLQQQKTQN</sequence>
<name>A0A371H9C9_MUCPR</name>
<dbReference type="STRING" id="157652.A0A371H9C9"/>
<keyword evidence="3" id="KW-1185">Reference proteome</keyword>